<dbReference type="Proteomes" id="UP001432251">
    <property type="component" value="Chromosome"/>
</dbReference>
<proteinExistence type="predicted"/>
<dbReference type="EMBL" id="CP146022">
    <property type="protein sequence ID" value="WWQ62461.1"/>
    <property type="molecule type" value="Genomic_DNA"/>
</dbReference>
<accession>A0ACD5A5J4</accession>
<evidence type="ECO:0000313" key="1">
    <source>
        <dbReference type="EMBL" id="WWQ62461.1"/>
    </source>
</evidence>
<name>A0ACD5A5J4_9ACTN</name>
<gene>
    <name evidence="1" type="ORF">V2W30_03160</name>
</gene>
<reference evidence="1" key="1">
    <citation type="journal article" date="2025" name="Int. J. Syst. Evol. Microbiol.">
        <title>Streptomyces citrinus sp. nov., with yellow diffusible pigment.</title>
        <authorList>
            <person name="He Y."/>
            <person name="Yang E."/>
            <person name="Xu J."/>
            <person name="Sun Y."/>
            <person name="Sun L."/>
        </authorList>
    </citation>
    <scope>NUCLEOTIDE SEQUENCE</scope>
    <source>
        <strain evidence="1">Q6</strain>
    </source>
</reference>
<protein>
    <submittedName>
        <fullName evidence="1">Uncharacterized protein</fullName>
    </submittedName>
</protein>
<keyword evidence="2" id="KW-1185">Reference proteome</keyword>
<evidence type="ECO:0000313" key="2">
    <source>
        <dbReference type="Proteomes" id="UP001432251"/>
    </source>
</evidence>
<organism evidence="1 2">
    <name type="scientific">Streptomyces citrinus</name>
    <dbReference type="NCBI Taxonomy" id="3118173"/>
    <lineage>
        <taxon>Bacteria</taxon>
        <taxon>Bacillati</taxon>
        <taxon>Actinomycetota</taxon>
        <taxon>Actinomycetes</taxon>
        <taxon>Kitasatosporales</taxon>
        <taxon>Streptomycetaceae</taxon>
        <taxon>Streptomyces</taxon>
    </lineage>
</organism>
<sequence>MIVAGAVVGVFAVLAVIGALAPEGDSGDSRSGSGGSSSSGGTGGTAKGSNGKLPDPKPASYQGIDLTEDYYLKLGDSPPKPLDGGDTGAQYMGGDLYYYDNGSATDDRKIGTDNGKLVLLNNAQEGSLKTCRTETRYTEEINLDQLTAGSQICVRSDAGHIAVVTYRGKSGAGDPSRYVTVDVTVWRNAEEATESD</sequence>